<evidence type="ECO:0000313" key="5">
    <source>
        <dbReference type="EMBL" id="MRW85679.1"/>
    </source>
</evidence>
<keyword evidence="1" id="KW-0805">Transcription regulation</keyword>
<keyword evidence="6" id="KW-1185">Reference proteome</keyword>
<keyword evidence="3" id="KW-0804">Transcription</keyword>
<dbReference type="GO" id="GO:0005829">
    <property type="term" value="C:cytosol"/>
    <property type="evidence" value="ECO:0007669"/>
    <property type="project" value="TreeGrafter"/>
</dbReference>
<accession>A0A844DDA8</accession>
<dbReference type="GO" id="GO:0003677">
    <property type="term" value="F:DNA binding"/>
    <property type="evidence" value="ECO:0007669"/>
    <property type="project" value="UniProtKB-KW"/>
</dbReference>
<dbReference type="Gene3D" id="1.10.260.40">
    <property type="entry name" value="lambda repressor-like DNA-binding domains"/>
    <property type="match status" value="1"/>
</dbReference>
<dbReference type="InterPro" id="IPR050807">
    <property type="entry name" value="TransReg_Diox_bact_type"/>
</dbReference>
<dbReference type="PROSITE" id="PS50943">
    <property type="entry name" value="HTH_CROC1"/>
    <property type="match status" value="1"/>
</dbReference>
<dbReference type="RefSeq" id="WP_154358909.1">
    <property type="nucleotide sequence ID" value="NZ_WKJL01000011.1"/>
</dbReference>
<comment type="caution">
    <text evidence="5">The sequence shown here is derived from an EMBL/GenBank/DDBJ whole genome shotgun (WGS) entry which is preliminary data.</text>
</comment>
<dbReference type="Pfam" id="PF01381">
    <property type="entry name" value="HTH_3"/>
    <property type="match status" value="1"/>
</dbReference>
<dbReference type="EMBL" id="WKJL01000011">
    <property type="protein sequence ID" value="MRW85679.1"/>
    <property type="molecule type" value="Genomic_DNA"/>
</dbReference>
<dbReference type="SMART" id="SM00530">
    <property type="entry name" value="HTH_XRE"/>
    <property type="match status" value="1"/>
</dbReference>
<name>A0A844DDA8_9BURK</name>
<sequence length="80" mass="8605">MPTPSKHSRHPVLTALGAAIRHRRKACKLSQEQLAQAVGMDRSYIGQVERGENSVAILPLAAIASALETTIATLMQEAEL</sequence>
<dbReference type="Proteomes" id="UP000439986">
    <property type="component" value="Unassembled WGS sequence"/>
</dbReference>
<dbReference type="InterPro" id="IPR001387">
    <property type="entry name" value="Cro/C1-type_HTH"/>
</dbReference>
<evidence type="ECO:0000259" key="4">
    <source>
        <dbReference type="PROSITE" id="PS50943"/>
    </source>
</evidence>
<keyword evidence="2" id="KW-0238">DNA-binding</keyword>
<protein>
    <submittedName>
        <fullName evidence="5">Helix-turn-helix domain-containing protein</fullName>
    </submittedName>
</protein>
<feature type="domain" description="HTH cro/C1-type" evidence="4">
    <location>
        <begin position="20"/>
        <end position="74"/>
    </location>
</feature>
<evidence type="ECO:0000313" key="6">
    <source>
        <dbReference type="Proteomes" id="UP000439986"/>
    </source>
</evidence>
<dbReference type="PANTHER" id="PTHR46797">
    <property type="entry name" value="HTH-TYPE TRANSCRIPTIONAL REGULATOR"/>
    <property type="match status" value="1"/>
</dbReference>
<dbReference type="PANTHER" id="PTHR46797:SF23">
    <property type="entry name" value="HTH-TYPE TRANSCRIPTIONAL REGULATOR SUTR"/>
    <property type="match status" value="1"/>
</dbReference>
<organism evidence="5 6">
    <name type="scientific">Duganella aquatilis</name>
    <dbReference type="NCBI Taxonomy" id="2666082"/>
    <lineage>
        <taxon>Bacteria</taxon>
        <taxon>Pseudomonadati</taxon>
        <taxon>Pseudomonadota</taxon>
        <taxon>Betaproteobacteria</taxon>
        <taxon>Burkholderiales</taxon>
        <taxon>Oxalobacteraceae</taxon>
        <taxon>Telluria group</taxon>
        <taxon>Duganella</taxon>
    </lineage>
</organism>
<dbReference type="AlphaFoldDB" id="A0A844DDA8"/>
<evidence type="ECO:0000256" key="3">
    <source>
        <dbReference type="ARBA" id="ARBA00023163"/>
    </source>
</evidence>
<dbReference type="CDD" id="cd00093">
    <property type="entry name" value="HTH_XRE"/>
    <property type="match status" value="1"/>
</dbReference>
<reference evidence="5 6" key="1">
    <citation type="submission" date="2019-11" db="EMBL/GenBank/DDBJ databases">
        <title>Novel species isolated from a subtropical stream in China.</title>
        <authorList>
            <person name="Lu H."/>
        </authorList>
    </citation>
    <scope>NUCLEOTIDE SEQUENCE [LARGE SCALE GENOMIC DNA]</scope>
    <source>
        <strain evidence="5 6">FT26W</strain>
    </source>
</reference>
<evidence type="ECO:0000256" key="1">
    <source>
        <dbReference type="ARBA" id="ARBA00023015"/>
    </source>
</evidence>
<proteinExistence type="predicted"/>
<gene>
    <name evidence="5" type="ORF">GJ698_16485</name>
</gene>
<dbReference type="InterPro" id="IPR010982">
    <property type="entry name" value="Lambda_DNA-bd_dom_sf"/>
</dbReference>
<evidence type="ECO:0000256" key="2">
    <source>
        <dbReference type="ARBA" id="ARBA00023125"/>
    </source>
</evidence>
<dbReference type="GO" id="GO:0003700">
    <property type="term" value="F:DNA-binding transcription factor activity"/>
    <property type="evidence" value="ECO:0007669"/>
    <property type="project" value="TreeGrafter"/>
</dbReference>
<dbReference type="SUPFAM" id="SSF47413">
    <property type="entry name" value="lambda repressor-like DNA-binding domains"/>
    <property type="match status" value="1"/>
</dbReference>